<feature type="transmembrane region" description="Helical" evidence="2">
    <location>
        <begin position="276"/>
        <end position="293"/>
    </location>
</feature>
<evidence type="ECO:0000313" key="3">
    <source>
        <dbReference type="EMBL" id="MBB6692489.1"/>
    </source>
</evidence>
<evidence type="ECO:0008006" key="5">
    <source>
        <dbReference type="Google" id="ProtNLM"/>
    </source>
</evidence>
<feature type="transmembrane region" description="Helical" evidence="2">
    <location>
        <begin position="48"/>
        <end position="70"/>
    </location>
</feature>
<dbReference type="AlphaFoldDB" id="A0A841TY28"/>
<feature type="transmembrane region" description="Helical" evidence="2">
    <location>
        <begin position="456"/>
        <end position="477"/>
    </location>
</feature>
<keyword evidence="4" id="KW-1185">Reference proteome</keyword>
<evidence type="ECO:0000256" key="1">
    <source>
        <dbReference type="SAM" id="MobiDB-lite"/>
    </source>
</evidence>
<reference evidence="3 4" key="1">
    <citation type="submission" date="2020-08" db="EMBL/GenBank/DDBJ databases">
        <title>Cohnella phylogeny.</title>
        <authorList>
            <person name="Dunlap C."/>
        </authorList>
    </citation>
    <scope>NUCLEOTIDE SEQUENCE [LARGE SCALE GENOMIC DNA]</scope>
    <source>
        <strain evidence="3 4">DSM 25239</strain>
    </source>
</reference>
<keyword evidence="2" id="KW-1133">Transmembrane helix</keyword>
<feature type="region of interest" description="Disordered" evidence="1">
    <location>
        <begin position="1"/>
        <end position="31"/>
    </location>
</feature>
<feature type="transmembrane region" description="Helical" evidence="2">
    <location>
        <begin position="174"/>
        <end position="197"/>
    </location>
</feature>
<feature type="transmembrane region" description="Helical" evidence="2">
    <location>
        <begin position="424"/>
        <end position="444"/>
    </location>
</feature>
<keyword evidence="2" id="KW-0472">Membrane</keyword>
<sequence>MAEAGSPHPGSRGRHAWNGAGGKKLSGVQADDEEEAEIRTIADVRKPIAWVCVLAAGVLIMVLILIPPVVGVADNGDFSRVMGVSGIAPLHPNEPYAERYFAYAQADYAYGGYTQGGYVSTHILLVAISGWISRLFNASHYDIRYLGVCYLALLLTAIALIVRHSPAFAGKRATAVLASILGGVFVWIFADIGYVAYFHSFFGEPYALVGMLLAVSSALASAEKPSGGLLALFTAAALAVATAKIQNAPLGFVFGLLAWRLAALRPDDRSWRRRTLACAGILALGSAIMLVAAPNRLVHTNLYQSIFYGVLKDSPDVASDMRELGIPEKYAGLAGTNYFQKNTVIPQRDPTLRREVLEKLGHKDIALFYLKHPDRFVAKLKRAAESGSMVRPYYLGNFEKEAGKKPGTLSYRFSSWSEWKHRHWPRSLAGFALFFFAYLAIAAVWRLRTRSRGVRFALETLAVVAFAGLFSFVIPLIGDGEADLGKHLFMFNVCFDMMVVSVLFGAAYGCVRLIYTRKG</sequence>
<feature type="transmembrane region" description="Helical" evidence="2">
    <location>
        <begin position="489"/>
        <end position="515"/>
    </location>
</feature>
<organism evidence="3 4">
    <name type="scientific">Cohnella xylanilytica</name>
    <dbReference type="NCBI Taxonomy" id="557555"/>
    <lineage>
        <taxon>Bacteria</taxon>
        <taxon>Bacillati</taxon>
        <taxon>Bacillota</taxon>
        <taxon>Bacilli</taxon>
        <taxon>Bacillales</taxon>
        <taxon>Paenibacillaceae</taxon>
        <taxon>Cohnella</taxon>
    </lineage>
</organism>
<dbReference type="Proteomes" id="UP000553776">
    <property type="component" value="Unassembled WGS sequence"/>
</dbReference>
<feature type="transmembrane region" description="Helical" evidence="2">
    <location>
        <begin position="203"/>
        <end position="220"/>
    </location>
</feature>
<evidence type="ECO:0000256" key="2">
    <source>
        <dbReference type="SAM" id="Phobius"/>
    </source>
</evidence>
<keyword evidence="2" id="KW-0812">Transmembrane</keyword>
<feature type="transmembrane region" description="Helical" evidence="2">
    <location>
        <begin position="143"/>
        <end position="162"/>
    </location>
</feature>
<dbReference type="RefSeq" id="WP_185136479.1">
    <property type="nucleotide sequence ID" value="NZ_JACJVR010000053.1"/>
</dbReference>
<comment type="caution">
    <text evidence="3">The sequence shown here is derived from an EMBL/GenBank/DDBJ whole genome shotgun (WGS) entry which is preliminary data.</text>
</comment>
<accession>A0A841TY28</accession>
<evidence type="ECO:0000313" key="4">
    <source>
        <dbReference type="Proteomes" id="UP000553776"/>
    </source>
</evidence>
<dbReference type="EMBL" id="JACJVR010000053">
    <property type="protein sequence ID" value="MBB6692489.1"/>
    <property type="molecule type" value="Genomic_DNA"/>
</dbReference>
<proteinExistence type="predicted"/>
<protein>
    <recommendedName>
        <fullName evidence="5">Dolichyl-phosphate-mannose-protein mannosyltransferase</fullName>
    </recommendedName>
</protein>
<name>A0A841TY28_9BACL</name>
<gene>
    <name evidence="3" type="ORF">H7B90_13845</name>
</gene>